<evidence type="ECO:0000256" key="2">
    <source>
        <dbReference type="ARBA" id="ARBA00010269"/>
    </source>
</evidence>
<keyword evidence="13" id="KW-0812">Transmembrane</keyword>
<feature type="domain" description="C3H1-type" evidence="15">
    <location>
        <begin position="23"/>
        <end position="51"/>
    </location>
</feature>
<dbReference type="PROSITE" id="PS50103">
    <property type="entry name" value="ZF_C3H1"/>
    <property type="match status" value="2"/>
</dbReference>
<dbReference type="SMART" id="SM00356">
    <property type="entry name" value="ZnF_C3H1"/>
    <property type="match status" value="2"/>
</dbReference>
<evidence type="ECO:0000256" key="12">
    <source>
        <dbReference type="PROSITE-ProRule" id="PRU00723"/>
    </source>
</evidence>
<evidence type="ECO:0000256" key="7">
    <source>
        <dbReference type="ARBA" id="ARBA00022833"/>
    </source>
</evidence>
<keyword evidence="7 12" id="KW-0862">Zinc</keyword>
<dbReference type="CDD" id="cd12538">
    <property type="entry name" value="RRM_U2AF35"/>
    <property type="match status" value="1"/>
</dbReference>
<keyword evidence="9" id="KW-0508">mRNA splicing</keyword>
<evidence type="ECO:0000256" key="13">
    <source>
        <dbReference type="SAM" id="Phobius"/>
    </source>
</evidence>
<evidence type="ECO:0000313" key="16">
    <source>
        <dbReference type="EMBL" id="KAG0119412.1"/>
    </source>
</evidence>
<dbReference type="Pfam" id="PF00076">
    <property type="entry name" value="RRM_1"/>
    <property type="match status" value="1"/>
</dbReference>
<dbReference type="GO" id="GO:0003723">
    <property type="term" value="F:RNA binding"/>
    <property type="evidence" value="ECO:0007669"/>
    <property type="project" value="UniProtKB-UniRule"/>
</dbReference>
<dbReference type="InterPro" id="IPR000504">
    <property type="entry name" value="RRM_dom"/>
</dbReference>
<organism evidence="16">
    <name type="scientific">Lamprotornis superbus</name>
    <dbReference type="NCBI Taxonomy" id="245042"/>
    <lineage>
        <taxon>Eukaryota</taxon>
        <taxon>Metazoa</taxon>
        <taxon>Chordata</taxon>
        <taxon>Craniata</taxon>
        <taxon>Vertebrata</taxon>
        <taxon>Euteleostomi</taxon>
        <taxon>Archelosauria</taxon>
        <taxon>Archosauria</taxon>
        <taxon>Dinosauria</taxon>
        <taxon>Saurischia</taxon>
        <taxon>Theropoda</taxon>
        <taxon>Coelurosauria</taxon>
        <taxon>Aves</taxon>
        <taxon>Neognathae</taxon>
        <taxon>Neoaves</taxon>
        <taxon>Telluraves</taxon>
        <taxon>Australaves</taxon>
        <taxon>Passeriformes</taxon>
        <taxon>Sturnidae</taxon>
        <taxon>Lamprotornis</taxon>
    </lineage>
</organism>
<dbReference type="EMBL" id="JADDUC020000002">
    <property type="protein sequence ID" value="KAI1241495.1"/>
    <property type="molecule type" value="Genomic_DNA"/>
</dbReference>
<evidence type="ECO:0000256" key="8">
    <source>
        <dbReference type="ARBA" id="ARBA00022884"/>
    </source>
</evidence>
<reference evidence="17 18" key="2">
    <citation type="journal article" date="2021" name="J. Hered.">
        <title>Feather Gene Expression Elucidates the Developmental Basis of Plumage Iridescence in African Starlings.</title>
        <authorList>
            <person name="Rubenstein D.R."/>
            <person name="Corvelo A."/>
            <person name="MacManes M.D."/>
            <person name="Maia R."/>
            <person name="Narzisi G."/>
            <person name="Rousaki A."/>
            <person name="Vandenabeele P."/>
            <person name="Shawkey M.D."/>
            <person name="Solomon J."/>
        </authorList>
    </citation>
    <scope>NUCLEOTIDE SEQUENCE [LARGE SCALE GENOMIC DNA]</scope>
    <source>
        <strain evidence="17">SS15</strain>
    </source>
</reference>
<dbReference type="GO" id="GO:0000398">
    <property type="term" value="P:mRNA splicing, via spliceosome"/>
    <property type="evidence" value="ECO:0007669"/>
    <property type="project" value="InterPro"/>
</dbReference>
<name>A0A835NPF8_9PASS</name>
<keyword evidence="13" id="KW-1133">Transmembrane helix</keyword>
<feature type="zinc finger region" description="C3H1-type" evidence="12">
    <location>
        <begin position="160"/>
        <end position="187"/>
    </location>
</feature>
<keyword evidence="4 12" id="KW-0479">Metal-binding</keyword>
<accession>A0A835NPF8</accession>
<evidence type="ECO:0008006" key="19">
    <source>
        <dbReference type="Google" id="ProtNLM"/>
    </source>
</evidence>
<evidence type="ECO:0000313" key="17">
    <source>
        <dbReference type="EMBL" id="KAI1241495.1"/>
    </source>
</evidence>
<evidence type="ECO:0000256" key="4">
    <source>
        <dbReference type="ARBA" id="ARBA00022723"/>
    </source>
</evidence>
<dbReference type="Proteomes" id="UP000618051">
    <property type="component" value="Unassembled WGS sequence"/>
</dbReference>
<dbReference type="Gene3D" id="3.30.70.330">
    <property type="match status" value="1"/>
</dbReference>
<keyword evidence="5" id="KW-0677">Repeat</keyword>
<keyword evidence="10" id="KW-0539">Nucleus</keyword>
<reference evidence="17" key="3">
    <citation type="submission" date="2022-01" db="EMBL/GenBank/DDBJ databases">
        <authorList>
            <person name="Rubenstein D.R."/>
        </authorList>
    </citation>
    <scope>NUCLEOTIDE SEQUENCE</scope>
    <source>
        <strain evidence="17">SS15</strain>
        <tissue evidence="17">Liver</tissue>
    </source>
</reference>
<evidence type="ECO:0000256" key="6">
    <source>
        <dbReference type="ARBA" id="ARBA00022771"/>
    </source>
</evidence>
<dbReference type="PRINTS" id="PR01848">
    <property type="entry name" value="U2AUXFACTOR"/>
</dbReference>
<dbReference type="SMART" id="SM00361">
    <property type="entry name" value="RRM_1"/>
    <property type="match status" value="1"/>
</dbReference>
<comment type="caution">
    <text evidence="16">The sequence shown here is derived from an EMBL/GenBank/DDBJ whole genome shotgun (WGS) entry which is preliminary data.</text>
</comment>
<proteinExistence type="inferred from homology"/>
<protein>
    <recommendedName>
        <fullName evidence="19">Splicing factor U2AF 35 kDa subunit</fullName>
    </recommendedName>
</protein>
<dbReference type="InterPro" id="IPR003954">
    <property type="entry name" value="RRM_euk-type"/>
</dbReference>
<evidence type="ECO:0000313" key="18">
    <source>
        <dbReference type="Proteomes" id="UP000618051"/>
    </source>
</evidence>
<dbReference type="Pfam" id="PF00642">
    <property type="entry name" value="zf-CCCH"/>
    <property type="match status" value="2"/>
</dbReference>
<dbReference type="OrthoDB" id="423462at2759"/>
<dbReference type="SUPFAM" id="SSF54928">
    <property type="entry name" value="RNA-binding domain, RBD"/>
    <property type="match status" value="1"/>
</dbReference>
<keyword evidence="3" id="KW-0507">mRNA processing</keyword>
<dbReference type="PROSITE" id="PS50102">
    <property type="entry name" value="RRM"/>
    <property type="match status" value="1"/>
</dbReference>
<dbReference type="FunFam" id="3.30.70.330:FF:000055">
    <property type="entry name" value="Splicing factor U2AF 35 kDa subunit"/>
    <property type="match status" value="1"/>
</dbReference>
<keyword evidence="8 11" id="KW-0694">RNA-binding</keyword>
<sequence length="304" mass="34611">MKRGHRCAAGLNYSCQPLAVRVQKRQVNCSFYFKIGACRHGDRCSRLHNKPTFSQTILIQNIYRNPQNSAQTADGSHCAVSDVEMQEHYDEFFEEVFTEMEEKYGEVEEMNVCDNLGDHLVGNVYVKFRREEDAEKAVIDLNNRWFNGQPIHAELSPVTDFREACCRQYEMGECTRGGFCNFMHLKPISRELRRELYGRRRIDPGRGPVNAGLDPEIAVVEVEEEEAAVSVTGGGPEIVNDLVDSEPCHFYCMSARKCCSLTKQVHNDIFFKDGLLNKKFVVIQYSLCNLFLVGGVFLTVIPLS</sequence>
<evidence type="ECO:0000256" key="5">
    <source>
        <dbReference type="ARBA" id="ARBA00022737"/>
    </source>
</evidence>
<evidence type="ECO:0000256" key="10">
    <source>
        <dbReference type="ARBA" id="ARBA00023242"/>
    </source>
</evidence>
<dbReference type="PANTHER" id="PTHR12620">
    <property type="entry name" value="U2 SNRNP AUXILIARY FACTOR, SMALL SUBUNIT"/>
    <property type="match status" value="1"/>
</dbReference>
<feature type="transmembrane region" description="Helical" evidence="13">
    <location>
        <begin position="280"/>
        <end position="301"/>
    </location>
</feature>
<dbReference type="GO" id="GO:0089701">
    <property type="term" value="C:U2AF complex"/>
    <property type="evidence" value="ECO:0007669"/>
    <property type="project" value="InterPro"/>
</dbReference>
<evidence type="ECO:0000259" key="14">
    <source>
        <dbReference type="PROSITE" id="PS50102"/>
    </source>
</evidence>
<keyword evidence="13" id="KW-0472">Membrane</keyword>
<dbReference type="InterPro" id="IPR035979">
    <property type="entry name" value="RBD_domain_sf"/>
</dbReference>
<feature type="zinc finger region" description="C3H1-type" evidence="12">
    <location>
        <begin position="23"/>
        <end position="51"/>
    </location>
</feature>
<dbReference type="AlphaFoldDB" id="A0A835NPF8"/>
<evidence type="ECO:0000256" key="11">
    <source>
        <dbReference type="PROSITE-ProRule" id="PRU00176"/>
    </source>
</evidence>
<evidence type="ECO:0000259" key="15">
    <source>
        <dbReference type="PROSITE" id="PS50103"/>
    </source>
</evidence>
<dbReference type="EMBL" id="JADDUC010000086">
    <property type="protein sequence ID" value="KAG0119412.1"/>
    <property type="molecule type" value="Genomic_DNA"/>
</dbReference>
<comment type="similarity">
    <text evidence="2">Belongs to the splicing factor SR family.</text>
</comment>
<comment type="subcellular location">
    <subcellularLocation>
        <location evidence="1">Nucleus</location>
    </subcellularLocation>
</comment>
<evidence type="ECO:0000256" key="9">
    <source>
        <dbReference type="ARBA" id="ARBA00023187"/>
    </source>
</evidence>
<dbReference type="InterPro" id="IPR000571">
    <property type="entry name" value="Znf_CCCH"/>
</dbReference>
<keyword evidence="18" id="KW-1185">Reference proteome</keyword>
<gene>
    <name evidence="17" type="ORF">IHE44_0004968</name>
    <name evidence="16" type="ORF">IHE44_014303</name>
</gene>
<dbReference type="InterPro" id="IPR009145">
    <property type="entry name" value="U2AF_small"/>
</dbReference>
<dbReference type="InterPro" id="IPR012677">
    <property type="entry name" value="Nucleotide-bd_a/b_plait_sf"/>
</dbReference>
<evidence type="ECO:0000256" key="1">
    <source>
        <dbReference type="ARBA" id="ARBA00004123"/>
    </source>
</evidence>
<feature type="domain" description="C3H1-type" evidence="15">
    <location>
        <begin position="160"/>
        <end position="187"/>
    </location>
</feature>
<feature type="domain" description="RRM" evidence="14">
    <location>
        <begin position="55"/>
        <end position="158"/>
    </location>
</feature>
<reference evidence="16" key="1">
    <citation type="submission" date="2020-10" db="EMBL/GenBank/DDBJ databases">
        <title>Feather gene expression reveals the developmental basis of iridescence in African starlings.</title>
        <authorList>
            <person name="Rubenstein D.R."/>
        </authorList>
    </citation>
    <scope>NUCLEOTIDE SEQUENCE</scope>
    <source>
        <strain evidence="16">SS15</strain>
        <tissue evidence="16">Liver</tissue>
    </source>
</reference>
<evidence type="ECO:0000256" key="3">
    <source>
        <dbReference type="ARBA" id="ARBA00022664"/>
    </source>
</evidence>
<keyword evidence="6 12" id="KW-0863">Zinc-finger</keyword>
<dbReference type="GO" id="GO:0008270">
    <property type="term" value="F:zinc ion binding"/>
    <property type="evidence" value="ECO:0007669"/>
    <property type="project" value="UniProtKB-KW"/>
</dbReference>